<sequence length="729" mass="80970">MGSKISKAVRPHVNVAASSASMSNATSAHHEKLQMDKCQDRTLPHTREGGPLASDNSTGVAASSTPHDYSPSPTTHNDHMDIDQSRQNAGDLPPVSVPEALQELPGGFVELEPRPLPRWKANKPPPPPPKTCLICTTAFEKDEKPIKPCRCEHDYCVSCLRKMFLDACTDQTRMPPRCCIIIPIHHVRPHLSKEEANRFREKFEEWNTPKPFYCPVARCSAFIPSRLLTTRINSKGKQRVDSGIGTPTSLTAACPKCETEVCVTCRSLAHAGAPCEPLEFGIDKETAQLLKRWGYRECPKCGNGVKRMFGCNHMECRCGAHFCWGCMRSQEECRGNCDNEDEDYDSYSEPDDEEDEVQHAQEPDNTGILATTTDGTGPAEPGAQTAEGQPIEKSADTRTLPDPTPQRVRNLDGGSGSYWENQDMNFGEEPGEDYQDSMWDCDHGFNTPTIKLADSLQNPPSHSAMECMKCWATIHPEIEMPKNVERSKKSAITMVSAGARSVPGGSGGRATIRGRVRGRAIGGRGLWQPVDFARSVPDLNIMSQSPLPVESMEDVESTSQASKRVVDTYGNTIGSEKPHDHRRFSLDDTAKLGFQDTPFDKDGAARKTQRLSFNMDASPFSFAYSCSYCGLLVCSLCKDEMQAARKEKEEAEEKERQQQEESDRQRQEELEKREEQERTRQEAEQKEKQDAEQQSVNDTAMANPNPEALAATQIAKAYLLPNDNDDMGF</sequence>
<evidence type="ECO:0000256" key="3">
    <source>
        <dbReference type="ARBA" id="ARBA00022679"/>
    </source>
</evidence>
<keyword evidence="7" id="KW-0833">Ubl conjugation pathway</keyword>
<evidence type="ECO:0000256" key="8">
    <source>
        <dbReference type="ARBA" id="ARBA00022833"/>
    </source>
</evidence>
<feature type="region of interest" description="Disordered" evidence="9">
    <location>
        <begin position="1"/>
        <end position="97"/>
    </location>
</feature>
<dbReference type="AlphaFoldDB" id="A0A6A5UAX1"/>
<dbReference type="EMBL" id="ML976987">
    <property type="protein sequence ID" value="KAF1958247.1"/>
    <property type="molecule type" value="Genomic_DNA"/>
</dbReference>
<dbReference type="InterPro" id="IPR017907">
    <property type="entry name" value="Znf_RING_CS"/>
</dbReference>
<feature type="compositionally biased region" description="Basic and acidic residues" evidence="9">
    <location>
        <begin position="28"/>
        <end position="48"/>
    </location>
</feature>
<comment type="catalytic activity">
    <reaction evidence="1">
        <text>[E2 ubiquitin-conjugating enzyme]-S-ubiquitinyl-L-cysteine + [acceptor protein]-L-lysine = [E2 ubiquitin-conjugating enzyme]-L-cysteine + [acceptor protein]-N(6)-ubiquitinyl-L-lysine.</text>
        <dbReference type="EC" id="2.3.2.31"/>
    </reaction>
</comment>
<keyword evidence="4" id="KW-0479">Metal-binding</keyword>
<dbReference type="PROSITE" id="PS51873">
    <property type="entry name" value="TRIAD"/>
    <property type="match status" value="1"/>
</dbReference>
<feature type="region of interest" description="Disordered" evidence="9">
    <location>
        <begin position="648"/>
        <end position="708"/>
    </location>
</feature>
<dbReference type="InterPro" id="IPR044066">
    <property type="entry name" value="TRIAD_supradom"/>
</dbReference>
<name>A0A6A5UAX1_9PLEO</name>
<gene>
    <name evidence="11" type="ORF">CC80DRAFT_442074</name>
</gene>
<evidence type="ECO:0000256" key="1">
    <source>
        <dbReference type="ARBA" id="ARBA00001798"/>
    </source>
</evidence>
<feature type="compositionally biased region" description="Low complexity" evidence="9">
    <location>
        <begin position="16"/>
        <end position="27"/>
    </location>
</feature>
<dbReference type="InterPro" id="IPR031127">
    <property type="entry name" value="E3_UB_ligase_RBR"/>
</dbReference>
<feature type="compositionally biased region" description="Acidic residues" evidence="9">
    <location>
        <begin position="340"/>
        <end position="356"/>
    </location>
</feature>
<proteinExistence type="predicted"/>
<keyword evidence="3" id="KW-0808">Transferase</keyword>
<evidence type="ECO:0000256" key="6">
    <source>
        <dbReference type="ARBA" id="ARBA00022771"/>
    </source>
</evidence>
<dbReference type="GO" id="GO:0008270">
    <property type="term" value="F:zinc ion binding"/>
    <property type="evidence" value="ECO:0007669"/>
    <property type="project" value="UniProtKB-KW"/>
</dbReference>
<evidence type="ECO:0000313" key="12">
    <source>
        <dbReference type="Proteomes" id="UP000800035"/>
    </source>
</evidence>
<accession>A0A6A5UAX1</accession>
<dbReference type="Gene3D" id="1.20.120.1750">
    <property type="match status" value="1"/>
</dbReference>
<dbReference type="GO" id="GO:0061630">
    <property type="term" value="F:ubiquitin protein ligase activity"/>
    <property type="evidence" value="ECO:0007669"/>
    <property type="project" value="UniProtKB-EC"/>
</dbReference>
<dbReference type="Proteomes" id="UP000800035">
    <property type="component" value="Unassembled WGS sequence"/>
</dbReference>
<dbReference type="CDD" id="cd22584">
    <property type="entry name" value="Rcat_RBR_unk"/>
    <property type="match status" value="1"/>
</dbReference>
<evidence type="ECO:0000313" key="11">
    <source>
        <dbReference type="EMBL" id="KAF1958247.1"/>
    </source>
</evidence>
<keyword evidence="6" id="KW-0863">Zinc-finger</keyword>
<keyword evidence="8" id="KW-0862">Zinc</keyword>
<dbReference type="PANTHER" id="PTHR11685">
    <property type="entry name" value="RBR FAMILY RING FINGER AND IBR DOMAIN-CONTAINING"/>
    <property type="match status" value="1"/>
</dbReference>
<evidence type="ECO:0000256" key="9">
    <source>
        <dbReference type="SAM" id="MobiDB-lite"/>
    </source>
</evidence>
<evidence type="ECO:0000259" key="10">
    <source>
        <dbReference type="PROSITE" id="PS51873"/>
    </source>
</evidence>
<keyword evidence="12" id="KW-1185">Reference proteome</keyword>
<feature type="domain" description="RING-type" evidence="10">
    <location>
        <begin position="128"/>
        <end position="341"/>
    </location>
</feature>
<evidence type="ECO:0000256" key="7">
    <source>
        <dbReference type="ARBA" id="ARBA00022786"/>
    </source>
</evidence>
<evidence type="ECO:0000256" key="4">
    <source>
        <dbReference type="ARBA" id="ARBA00022723"/>
    </source>
</evidence>
<dbReference type="SUPFAM" id="SSF57850">
    <property type="entry name" value="RING/U-box"/>
    <property type="match status" value="2"/>
</dbReference>
<evidence type="ECO:0000256" key="5">
    <source>
        <dbReference type="ARBA" id="ARBA00022737"/>
    </source>
</evidence>
<feature type="region of interest" description="Disordered" evidence="9">
    <location>
        <begin position="340"/>
        <end position="420"/>
    </location>
</feature>
<protein>
    <recommendedName>
        <fullName evidence="2">RBR-type E3 ubiquitin transferase</fullName>
        <ecNumber evidence="2">2.3.2.31</ecNumber>
    </recommendedName>
</protein>
<feature type="compositionally biased region" description="Basic and acidic residues" evidence="9">
    <location>
        <begin position="648"/>
        <end position="691"/>
    </location>
</feature>
<dbReference type="InterPro" id="IPR002867">
    <property type="entry name" value="IBR_dom"/>
</dbReference>
<organism evidence="11 12">
    <name type="scientific">Byssothecium circinans</name>
    <dbReference type="NCBI Taxonomy" id="147558"/>
    <lineage>
        <taxon>Eukaryota</taxon>
        <taxon>Fungi</taxon>
        <taxon>Dikarya</taxon>
        <taxon>Ascomycota</taxon>
        <taxon>Pezizomycotina</taxon>
        <taxon>Dothideomycetes</taxon>
        <taxon>Pleosporomycetidae</taxon>
        <taxon>Pleosporales</taxon>
        <taxon>Massarineae</taxon>
        <taxon>Massarinaceae</taxon>
        <taxon>Byssothecium</taxon>
    </lineage>
</organism>
<reference evidence="11" key="1">
    <citation type="journal article" date="2020" name="Stud. Mycol.">
        <title>101 Dothideomycetes genomes: a test case for predicting lifestyles and emergence of pathogens.</title>
        <authorList>
            <person name="Haridas S."/>
            <person name="Albert R."/>
            <person name="Binder M."/>
            <person name="Bloem J."/>
            <person name="Labutti K."/>
            <person name="Salamov A."/>
            <person name="Andreopoulos B."/>
            <person name="Baker S."/>
            <person name="Barry K."/>
            <person name="Bills G."/>
            <person name="Bluhm B."/>
            <person name="Cannon C."/>
            <person name="Castanera R."/>
            <person name="Culley D."/>
            <person name="Daum C."/>
            <person name="Ezra D."/>
            <person name="Gonzalez J."/>
            <person name="Henrissat B."/>
            <person name="Kuo A."/>
            <person name="Liang C."/>
            <person name="Lipzen A."/>
            <person name="Lutzoni F."/>
            <person name="Magnuson J."/>
            <person name="Mondo S."/>
            <person name="Nolan M."/>
            <person name="Ohm R."/>
            <person name="Pangilinan J."/>
            <person name="Park H.-J."/>
            <person name="Ramirez L."/>
            <person name="Alfaro M."/>
            <person name="Sun H."/>
            <person name="Tritt A."/>
            <person name="Yoshinaga Y."/>
            <person name="Zwiers L.-H."/>
            <person name="Turgeon B."/>
            <person name="Goodwin S."/>
            <person name="Spatafora J."/>
            <person name="Crous P."/>
            <person name="Grigoriev I."/>
        </authorList>
    </citation>
    <scope>NUCLEOTIDE SEQUENCE</scope>
    <source>
        <strain evidence="11">CBS 675.92</strain>
    </source>
</reference>
<dbReference type="EC" id="2.3.2.31" evidence="2"/>
<dbReference type="OrthoDB" id="10009520at2759"/>
<evidence type="ECO:0000256" key="2">
    <source>
        <dbReference type="ARBA" id="ARBA00012251"/>
    </source>
</evidence>
<dbReference type="GO" id="GO:0016567">
    <property type="term" value="P:protein ubiquitination"/>
    <property type="evidence" value="ECO:0007669"/>
    <property type="project" value="InterPro"/>
</dbReference>
<dbReference type="Pfam" id="PF01485">
    <property type="entry name" value="IBR"/>
    <property type="match status" value="1"/>
</dbReference>
<keyword evidence="5" id="KW-0677">Repeat</keyword>
<dbReference type="PROSITE" id="PS00518">
    <property type="entry name" value="ZF_RING_1"/>
    <property type="match status" value="1"/>
</dbReference>
<feature type="compositionally biased region" description="Polar residues" evidence="9">
    <location>
        <begin position="54"/>
        <end position="75"/>
    </location>
</feature>